<proteinExistence type="predicted"/>
<name>A0A5B7KAC0_PORTR</name>
<organism evidence="2 3">
    <name type="scientific">Portunus trituberculatus</name>
    <name type="common">Swimming crab</name>
    <name type="synonym">Neptunus trituberculatus</name>
    <dbReference type="NCBI Taxonomy" id="210409"/>
    <lineage>
        <taxon>Eukaryota</taxon>
        <taxon>Metazoa</taxon>
        <taxon>Ecdysozoa</taxon>
        <taxon>Arthropoda</taxon>
        <taxon>Crustacea</taxon>
        <taxon>Multicrustacea</taxon>
        <taxon>Malacostraca</taxon>
        <taxon>Eumalacostraca</taxon>
        <taxon>Eucarida</taxon>
        <taxon>Decapoda</taxon>
        <taxon>Pleocyemata</taxon>
        <taxon>Brachyura</taxon>
        <taxon>Eubrachyura</taxon>
        <taxon>Portunoidea</taxon>
        <taxon>Portunidae</taxon>
        <taxon>Portuninae</taxon>
        <taxon>Portunus</taxon>
    </lineage>
</organism>
<evidence type="ECO:0000256" key="1">
    <source>
        <dbReference type="SAM" id="MobiDB-lite"/>
    </source>
</evidence>
<dbReference type="AlphaFoldDB" id="A0A5B7KAC0"/>
<feature type="compositionally biased region" description="Basic and acidic residues" evidence="1">
    <location>
        <begin position="30"/>
        <end position="54"/>
    </location>
</feature>
<evidence type="ECO:0000313" key="3">
    <source>
        <dbReference type="Proteomes" id="UP000324222"/>
    </source>
</evidence>
<accession>A0A5B7KAC0</accession>
<feature type="region of interest" description="Disordered" evidence="1">
    <location>
        <begin position="29"/>
        <end position="54"/>
    </location>
</feature>
<keyword evidence="3" id="KW-1185">Reference proteome</keyword>
<comment type="caution">
    <text evidence="2">The sequence shown here is derived from an EMBL/GenBank/DDBJ whole genome shotgun (WGS) entry which is preliminary data.</text>
</comment>
<evidence type="ECO:0000313" key="2">
    <source>
        <dbReference type="EMBL" id="MPD03547.1"/>
    </source>
</evidence>
<gene>
    <name evidence="2" type="ORF">E2C01_099188</name>
</gene>
<sequence length="54" mass="6287">MKCCRKSMGNGKMMVEFFSAEMVLSVCGREGGRQGGREKEREREREREREGRCV</sequence>
<dbReference type="EMBL" id="VSRR010136600">
    <property type="protein sequence ID" value="MPD03547.1"/>
    <property type="molecule type" value="Genomic_DNA"/>
</dbReference>
<reference evidence="2 3" key="1">
    <citation type="submission" date="2019-05" db="EMBL/GenBank/DDBJ databases">
        <title>Another draft genome of Portunus trituberculatus and its Hox gene families provides insights of decapod evolution.</title>
        <authorList>
            <person name="Jeong J.-H."/>
            <person name="Song I."/>
            <person name="Kim S."/>
            <person name="Choi T."/>
            <person name="Kim D."/>
            <person name="Ryu S."/>
            <person name="Kim W."/>
        </authorList>
    </citation>
    <scope>NUCLEOTIDE SEQUENCE [LARGE SCALE GENOMIC DNA]</scope>
    <source>
        <tissue evidence="2">Muscle</tissue>
    </source>
</reference>
<protein>
    <submittedName>
        <fullName evidence="2">Uncharacterized protein</fullName>
    </submittedName>
</protein>
<dbReference type="Proteomes" id="UP000324222">
    <property type="component" value="Unassembled WGS sequence"/>
</dbReference>